<feature type="transmembrane region" description="Helical" evidence="3">
    <location>
        <begin position="155"/>
        <end position="177"/>
    </location>
</feature>
<dbReference type="PANTHER" id="PTHR22911">
    <property type="entry name" value="ACYL-MALONYL CONDENSING ENZYME-RELATED"/>
    <property type="match status" value="1"/>
</dbReference>
<keyword evidence="3" id="KW-0472">Membrane</keyword>
<accession>A0A1H2RVG9</accession>
<dbReference type="STRING" id="89784.SAMN04489725_103163"/>
<evidence type="ECO:0000256" key="3">
    <source>
        <dbReference type="SAM" id="Phobius"/>
    </source>
</evidence>
<comment type="similarity">
    <text evidence="2">Belongs to the EamA transporter family.</text>
</comment>
<feature type="transmembrane region" description="Helical" evidence="3">
    <location>
        <begin position="32"/>
        <end position="54"/>
    </location>
</feature>
<dbReference type="SUPFAM" id="SSF103481">
    <property type="entry name" value="Multidrug resistance efflux transporter EmrE"/>
    <property type="match status" value="2"/>
</dbReference>
<keyword evidence="3" id="KW-1133">Transmembrane helix</keyword>
<evidence type="ECO:0000256" key="2">
    <source>
        <dbReference type="ARBA" id="ARBA00007362"/>
    </source>
</evidence>
<feature type="transmembrane region" description="Helical" evidence="3">
    <location>
        <begin position="128"/>
        <end position="143"/>
    </location>
</feature>
<comment type="subcellular location">
    <subcellularLocation>
        <location evidence="1">Endomembrane system</location>
        <topology evidence="1">Multi-pass membrane protein</topology>
    </subcellularLocation>
</comment>
<feature type="transmembrane region" description="Helical" evidence="3">
    <location>
        <begin position="281"/>
        <end position="299"/>
    </location>
</feature>
<feature type="domain" description="EamA" evidence="4">
    <location>
        <begin position="160"/>
        <end position="298"/>
    </location>
</feature>
<evidence type="ECO:0000313" key="5">
    <source>
        <dbReference type="EMBL" id="SDW23472.1"/>
    </source>
</evidence>
<feature type="domain" description="EamA" evidence="4">
    <location>
        <begin position="2"/>
        <end position="142"/>
    </location>
</feature>
<feature type="transmembrane region" description="Helical" evidence="3">
    <location>
        <begin position="66"/>
        <end position="88"/>
    </location>
</feature>
<dbReference type="PANTHER" id="PTHR22911:SF137">
    <property type="entry name" value="SOLUTE CARRIER FAMILY 35 MEMBER G2-RELATED"/>
    <property type="match status" value="1"/>
</dbReference>
<organism evidence="5 6">
    <name type="scientific">Alicyclobacillus hesperidum</name>
    <dbReference type="NCBI Taxonomy" id="89784"/>
    <lineage>
        <taxon>Bacteria</taxon>
        <taxon>Bacillati</taxon>
        <taxon>Bacillota</taxon>
        <taxon>Bacilli</taxon>
        <taxon>Bacillales</taxon>
        <taxon>Alicyclobacillaceae</taxon>
        <taxon>Alicyclobacillus</taxon>
    </lineage>
</organism>
<evidence type="ECO:0000259" key="4">
    <source>
        <dbReference type="Pfam" id="PF00892"/>
    </source>
</evidence>
<dbReference type="Proteomes" id="UP000182589">
    <property type="component" value="Unassembled WGS sequence"/>
</dbReference>
<feature type="transmembrane region" description="Helical" evidence="3">
    <location>
        <begin position="251"/>
        <end position="274"/>
    </location>
</feature>
<dbReference type="AlphaFoldDB" id="A0A1H2RVG9"/>
<protein>
    <submittedName>
        <fullName evidence="5">Uncharacterized membrane protein</fullName>
    </submittedName>
</protein>
<feature type="transmembrane region" description="Helical" evidence="3">
    <location>
        <begin position="197"/>
        <end position="217"/>
    </location>
</feature>
<dbReference type="InterPro" id="IPR000620">
    <property type="entry name" value="EamA_dom"/>
</dbReference>
<keyword evidence="3" id="KW-0812">Transmembrane</keyword>
<sequence length="300" mass="31308">MGFLAALGSAICYALSYCFLRKGQAESSPPDYGLLPILAMSAISLSGVAIIEYMVGGRLIKPGADLPVPVLWATCSGIVGTFLGRMLLYRAVNQLGAVRGVVLKGVSPVATMAVAAFALGEDPSFDDGLGLCGVLGSILLLVIESRLRKHRAARFAFQSAAVIGITAACIQGVGHVFRQLSVQTGLSPLPAAAIDLSAATSTYVIGLLCRGTLLALLRWYAQHLNIWLAVAGWCSAAGVFLFFFAADHASVSTVAILAASEPVFVALFSALFLARLERLSWWSGAAALLIGLSAMMLVTS</sequence>
<keyword evidence="6" id="KW-1185">Reference proteome</keyword>
<dbReference type="GO" id="GO:0016020">
    <property type="term" value="C:membrane"/>
    <property type="evidence" value="ECO:0007669"/>
    <property type="project" value="InterPro"/>
</dbReference>
<gene>
    <name evidence="5" type="ORF">SAMN04489725_103163</name>
</gene>
<proteinExistence type="inferred from homology"/>
<dbReference type="Pfam" id="PF00892">
    <property type="entry name" value="EamA"/>
    <property type="match status" value="2"/>
</dbReference>
<dbReference type="EMBL" id="FNOJ01000003">
    <property type="protein sequence ID" value="SDW23472.1"/>
    <property type="molecule type" value="Genomic_DNA"/>
</dbReference>
<reference evidence="6" key="1">
    <citation type="submission" date="2016-10" db="EMBL/GenBank/DDBJ databases">
        <authorList>
            <person name="Varghese N."/>
        </authorList>
    </citation>
    <scope>NUCLEOTIDE SEQUENCE [LARGE SCALE GENOMIC DNA]</scope>
    <source>
        <strain evidence="6">DSM 12489</strain>
    </source>
</reference>
<evidence type="ECO:0000313" key="6">
    <source>
        <dbReference type="Proteomes" id="UP000182589"/>
    </source>
</evidence>
<name>A0A1H2RVG9_9BACL</name>
<dbReference type="RefSeq" id="WP_244885097.1">
    <property type="nucleotide sequence ID" value="NZ_FNOJ01000003.1"/>
</dbReference>
<dbReference type="InterPro" id="IPR037185">
    <property type="entry name" value="EmrE-like"/>
</dbReference>
<feature type="transmembrane region" description="Helical" evidence="3">
    <location>
        <begin position="224"/>
        <end position="245"/>
    </location>
</feature>
<evidence type="ECO:0000256" key="1">
    <source>
        <dbReference type="ARBA" id="ARBA00004127"/>
    </source>
</evidence>